<evidence type="ECO:0000256" key="18">
    <source>
        <dbReference type="HAMAP-Rule" id="MF_01966"/>
    </source>
</evidence>
<feature type="binding site" evidence="17">
    <location>
        <position position="377"/>
    </location>
    <ligand>
        <name>(6S)-NADPHX</name>
        <dbReference type="ChEBI" id="CHEBI:64076"/>
    </ligand>
</feature>
<dbReference type="InterPro" id="IPR004443">
    <property type="entry name" value="YjeF_N_dom"/>
</dbReference>
<dbReference type="HAMAP" id="MF_01966">
    <property type="entry name" value="NADHX_epimerase"/>
    <property type="match status" value="1"/>
</dbReference>
<keyword evidence="5 18" id="KW-0479">Metal-binding</keyword>
<feature type="binding site" evidence="17">
    <location>
        <position position="445"/>
    </location>
    <ligand>
        <name>(6S)-NADPHX</name>
        <dbReference type="ChEBI" id="CHEBI:64076"/>
    </ligand>
</feature>
<comment type="similarity">
    <text evidence="18">Belongs to the NnrE/AIBP family.</text>
</comment>
<dbReference type="GO" id="GO:0052855">
    <property type="term" value="F:ADP-dependent NAD(P)H-hydrate dehydratase activity"/>
    <property type="evidence" value="ECO:0007669"/>
    <property type="project" value="UniProtKB-UniRule"/>
</dbReference>
<evidence type="ECO:0000256" key="17">
    <source>
        <dbReference type="HAMAP-Rule" id="MF_01965"/>
    </source>
</evidence>
<organism evidence="22 23">
    <name type="scientific">Odinarchaeota yellowstonii (strain LCB_4)</name>
    <dbReference type="NCBI Taxonomy" id="1841599"/>
    <lineage>
        <taxon>Archaea</taxon>
        <taxon>Promethearchaeati</taxon>
        <taxon>Candidatus Odinarchaeota</taxon>
        <taxon>Candidatus Odinarchaeia</taxon>
        <taxon>Candidatus Odinarchaeales</taxon>
        <taxon>Candidatus Odinarchaeaceae</taxon>
        <taxon>Candidatus Odinarchaeum</taxon>
    </lineage>
</organism>
<dbReference type="KEGG" id="oyw:OdinLCB4_005270"/>
<evidence type="ECO:0000256" key="11">
    <source>
        <dbReference type="ARBA" id="ARBA00023235"/>
    </source>
</evidence>
<keyword evidence="7 17" id="KW-0067">ATP-binding</keyword>
<dbReference type="PROSITE" id="PS51385">
    <property type="entry name" value="YJEF_N"/>
    <property type="match status" value="1"/>
</dbReference>
<comment type="function">
    <text evidence="18">Catalyzes the epimerization of the S- and R-forms of NAD(P)HX, a damaged form of NAD(P)H that is a result of enzymatic or heat-dependent hydration. This is a prerequisite for the S-specific NAD(P)H-hydrate dehydratase to allow the repair of both epimers of NAD(P)HX.</text>
</comment>
<comment type="catalytic activity">
    <reaction evidence="1 18 19">
        <text>(6R)-NADHX = (6S)-NADHX</text>
        <dbReference type="Rhea" id="RHEA:32215"/>
        <dbReference type="ChEBI" id="CHEBI:64074"/>
        <dbReference type="ChEBI" id="CHEBI:64075"/>
        <dbReference type="EC" id="5.1.99.6"/>
    </reaction>
</comment>
<keyword evidence="8 17" id="KW-0521">NADP</keyword>
<keyword evidence="12 17" id="KW-0456">Lyase</keyword>
<dbReference type="PANTHER" id="PTHR12592">
    <property type="entry name" value="ATP-DEPENDENT (S)-NAD(P)H-HYDRATE DEHYDRATASE FAMILY MEMBER"/>
    <property type="match status" value="1"/>
</dbReference>
<evidence type="ECO:0000256" key="1">
    <source>
        <dbReference type="ARBA" id="ARBA00000013"/>
    </source>
</evidence>
<evidence type="ECO:0000256" key="8">
    <source>
        <dbReference type="ARBA" id="ARBA00022857"/>
    </source>
</evidence>
<dbReference type="GO" id="GO:0110051">
    <property type="term" value="P:metabolite repair"/>
    <property type="evidence" value="ECO:0007669"/>
    <property type="project" value="TreeGrafter"/>
</dbReference>
<comment type="similarity">
    <text evidence="4 19">In the C-terminal section; belongs to the NnrD/CARKD family.</text>
</comment>
<dbReference type="Pfam" id="PF03853">
    <property type="entry name" value="YjeF_N"/>
    <property type="match status" value="1"/>
</dbReference>
<evidence type="ECO:0000256" key="3">
    <source>
        <dbReference type="ARBA" id="ARBA00006001"/>
    </source>
</evidence>
<dbReference type="GO" id="GO:0046496">
    <property type="term" value="P:nicotinamide nucleotide metabolic process"/>
    <property type="evidence" value="ECO:0007669"/>
    <property type="project" value="UniProtKB-UniRule"/>
</dbReference>
<keyword evidence="13" id="KW-0511">Multifunctional enzyme</keyword>
<dbReference type="PIRSF" id="PIRSF017184">
    <property type="entry name" value="Nnr"/>
    <property type="match status" value="1"/>
</dbReference>
<feature type="binding site" evidence="18">
    <location>
        <begin position="135"/>
        <end position="141"/>
    </location>
    <ligand>
        <name>(6S)-NADPHX</name>
        <dbReference type="ChEBI" id="CHEBI:64076"/>
    </ligand>
</feature>
<evidence type="ECO:0000256" key="14">
    <source>
        <dbReference type="ARBA" id="ARBA00025153"/>
    </source>
</evidence>
<feature type="domain" description="YjeF N-terminal" evidence="21">
    <location>
        <begin position="9"/>
        <end position="219"/>
    </location>
</feature>
<sequence>METITPVEMRELELNSAYIGLTPLMLMENAGRAAYEEIKRRFNVNNSRIIVFCGTGNNGGDGFVVARQLSTHTIVDLVLLGLPERISRREAKINWEIVEKIYQRIRTHIISSTDDLQQIQSIVKSADIIVDAILGTGVKGPLREPLKTAIKMINEAKAKKISIDIPSGMDPGTGEIAGLAVKPDLTITFHKAKKGFLGREKDLGELVVTSISIPREVEHIIGPGDVITSLKRRFFENRKGDFGKLLVIGGSDKYHGAPILSAMSSIRAGVDLVIISTPELIANTIRAHTPNFIVRDYPGRYLTLDSVKYISDLINWADAIVLGPGLGVESETKEAVCKLFTLIKEANKPLVVDADALKVLAENPRILAGSPAVATPHRGEFKLLTGLEIKSSADILDNINEILSKISEFDITFAVKGAVDLVAYKNMFKLDLLGNPGMTVGGIGDVLTGVLGCFLSQGVEPFKAACAAVFITGLSGNLIAEKKGYHFTSAELIEYIPEALEEISAFENNLNISPVDKRVYEVLKSRKNETL</sequence>
<dbReference type="PROSITE" id="PS01049">
    <property type="entry name" value="YJEF_C_1"/>
    <property type="match status" value="1"/>
</dbReference>
<evidence type="ECO:0000256" key="19">
    <source>
        <dbReference type="PIRNR" id="PIRNR017184"/>
    </source>
</evidence>
<keyword evidence="6 17" id="KW-0547">Nucleotide-binding</keyword>
<feature type="binding site" evidence="17">
    <location>
        <position position="257"/>
    </location>
    <ligand>
        <name>(6S)-NADPHX</name>
        <dbReference type="ChEBI" id="CHEBI:64076"/>
    </ligand>
</feature>
<dbReference type="Gene3D" id="3.40.50.10260">
    <property type="entry name" value="YjeF N-terminal domain"/>
    <property type="match status" value="1"/>
</dbReference>
<dbReference type="InterPro" id="IPR036652">
    <property type="entry name" value="YjeF_N_dom_sf"/>
</dbReference>
<evidence type="ECO:0000256" key="9">
    <source>
        <dbReference type="ARBA" id="ARBA00022958"/>
    </source>
</evidence>
<evidence type="ECO:0000313" key="22">
    <source>
        <dbReference type="EMBL" id="WEU39880.1"/>
    </source>
</evidence>
<dbReference type="PROSITE" id="PS01050">
    <property type="entry name" value="YJEF_C_2"/>
    <property type="match status" value="1"/>
</dbReference>
<feature type="binding site" evidence="17">
    <location>
        <position position="444"/>
    </location>
    <ligand>
        <name>AMP</name>
        <dbReference type="ChEBI" id="CHEBI:456215"/>
    </ligand>
</feature>
<evidence type="ECO:0000256" key="5">
    <source>
        <dbReference type="ARBA" id="ARBA00022723"/>
    </source>
</evidence>
<dbReference type="PROSITE" id="PS51383">
    <property type="entry name" value="YJEF_C_3"/>
    <property type="match status" value="1"/>
</dbReference>
<dbReference type="InterPro" id="IPR030677">
    <property type="entry name" value="Nnr"/>
</dbReference>
<dbReference type="AlphaFoldDB" id="A0AAF0IAW7"/>
<dbReference type="EC" id="4.2.1.136" evidence="19"/>
<evidence type="ECO:0000256" key="2">
    <source>
        <dbReference type="ARBA" id="ARBA00000909"/>
    </source>
</evidence>
<feature type="binding site" evidence="18">
    <location>
        <begin position="57"/>
        <end position="61"/>
    </location>
    <ligand>
        <name>(6S)-NADPHX</name>
        <dbReference type="ChEBI" id="CHEBI:64076"/>
    </ligand>
</feature>
<evidence type="ECO:0000256" key="15">
    <source>
        <dbReference type="ARBA" id="ARBA00048238"/>
    </source>
</evidence>
<dbReference type="SUPFAM" id="SSF53613">
    <property type="entry name" value="Ribokinase-like"/>
    <property type="match status" value="1"/>
</dbReference>
<evidence type="ECO:0000256" key="10">
    <source>
        <dbReference type="ARBA" id="ARBA00023027"/>
    </source>
</evidence>
<dbReference type="InterPro" id="IPR017953">
    <property type="entry name" value="Carbohydrate_kinase_pred_CS"/>
</dbReference>
<dbReference type="SUPFAM" id="SSF64153">
    <property type="entry name" value="YjeF N-terminal domain-like"/>
    <property type="match status" value="1"/>
</dbReference>
<evidence type="ECO:0000256" key="12">
    <source>
        <dbReference type="ARBA" id="ARBA00023239"/>
    </source>
</evidence>
<evidence type="ECO:0000259" key="21">
    <source>
        <dbReference type="PROSITE" id="PS51385"/>
    </source>
</evidence>
<feature type="binding site" evidence="17">
    <location>
        <position position="325"/>
    </location>
    <ligand>
        <name>(6S)-NADPHX</name>
        <dbReference type="ChEBI" id="CHEBI:64076"/>
    </ligand>
</feature>
<dbReference type="Proteomes" id="UP000186851">
    <property type="component" value="Chromosome"/>
</dbReference>
<dbReference type="InterPro" id="IPR029056">
    <property type="entry name" value="Ribokinase-like"/>
</dbReference>
<comment type="subunit">
    <text evidence="17">Homotetramer.</text>
</comment>
<reference evidence="22" key="1">
    <citation type="journal article" date="2017" name="Nature">
        <title>Asgard archaea illuminate the origin of eukaryotic cellular complexity.</title>
        <authorList>
            <person name="Zaremba-Niedzwiedzka K."/>
            <person name="Caceres E.F."/>
            <person name="Saw J.H."/>
            <person name="Backstrom D."/>
            <person name="Juzokaite L."/>
            <person name="Vancaester E."/>
            <person name="Seitz K.W."/>
            <person name="Anantharaman K."/>
            <person name="Starnawski P."/>
            <person name="Kjeldsen K.U."/>
            <person name="Scott M.B."/>
            <person name="Nunoura T."/>
            <person name="Banfield J.F."/>
            <person name="Schramm A."/>
            <person name="Baker B.J."/>
            <person name="Spang A."/>
            <person name="Ettema T.J.G."/>
        </authorList>
    </citation>
    <scope>NUCLEOTIDE SEQUENCE</scope>
    <source>
        <strain evidence="22">LCB_4</strain>
    </source>
</reference>
<accession>A0AAF0IAW7</accession>
<dbReference type="GO" id="GO:0052856">
    <property type="term" value="F:NAD(P)HX epimerase activity"/>
    <property type="evidence" value="ECO:0007669"/>
    <property type="project" value="UniProtKB-UniRule"/>
</dbReference>
<keyword evidence="9 18" id="KW-0630">Potassium</keyword>
<dbReference type="GO" id="GO:0046872">
    <property type="term" value="F:metal ion binding"/>
    <property type="evidence" value="ECO:0007669"/>
    <property type="project" value="UniProtKB-UniRule"/>
</dbReference>
<dbReference type="GO" id="GO:0005524">
    <property type="term" value="F:ATP binding"/>
    <property type="evidence" value="ECO:0007669"/>
    <property type="project" value="UniProtKB-UniRule"/>
</dbReference>
<feature type="binding site" evidence="18">
    <location>
        <position position="164"/>
    </location>
    <ligand>
        <name>(6S)-NADPHX</name>
        <dbReference type="ChEBI" id="CHEBI:64076"/>
    </ligand>
</feature>
<dbReference type="NCBIfam" id="TIGR00197">
    <property type="entry name" value="yjeF_nterm"/>
    <property type="match status" value="1"/>
</dbReference>
<evidence type="ECO:0000256" key="7">
    <source>
        <dbReference type="ARBA" id="ARBA00022840"/>
    </source>
</evidence>
<dbReference type="EMBL" id="CP091871">
    <property type="protein sequence ID" value="WEU39880.1"/>
    <property type="molecule type" value="Genomic_DNA"/>
</dbReference>
<name>A0AAF0IAW7_ODILC</name>
<proteinExistence type="inferred from homology"/>
<dbReference type="Pfam" id="PF01256">
    <property type="entry name" value="Carb_kinase"/>
    <property type="match status" value="1"/>
</dbReference>
<comment type="similarity">
    <text evidence="17">Belongs to the NnrD/CARKD family.</text>
</comment>
<comment type="cofactor">
    <cofactor evidence="18 19">
        <name>K(+)</name>
        <dbReference type="ChEBI" id="CHEBI:29103"/>
    </cofactor>
    <text evidence="18 19">Binds 1 potassium ion per subunit.</text>
</comment>
<evidence type="ECO:0000256" key="13">
    <source>
        <dbReference type="ARBA" id="ARBA00023268"/>
    </source>
</evidence>
<comment type="function">
    <text evidence="14 19">Bifunctional enzyme that catalyzes the epimerization of the S- and R-forms of NAD(P)HX and the dehydration of the S-form of NAD(P)HX at the expense of ADP, which is converted to AMP. This allows the repair of both epimers of NAD(P)HX, a damaged form of NAD(P)H that is a result of enzymatic or heat-dependent hydration.</text>
</comment>
<feature type="domain" description="YjeF C-terminal" evidence="20">
    <location>
        <begin position="222"/>
        <end position="503"/>
    </location>
</feature>
<evidence type="ECO:0000256" key="6">
    <source>
        <dbReference type="ARBA" id="ARBA00022741"/>
    </source>
</evidence>
<comment type="similarity">
    <text evidence="3 19">In the N-terminal section; belongs to the NnrE/AIBP family.</text>
</comment>
<dbReference type="NCBIfam" id="TIGR00196">
    <property type="entry name" value="yjeF_cterm"/>
    <property type="match status" value="1"/>
</dbReference>
<feature type="binding site" evidence="18">
    <location>
        <position position="131"/>
    </location>
    <ligand>
        <name>K(+)</name>
        <dbReference type="ChEBI" id="CHEBI:29103"/>
    </ligand>
</feature>
<comment type="caution">
    <text evidence="17">Lacks conserved residue(s) required for the propagation of feature annotation.</text>
</comment>
<evidence type="ECO:0000259" key="20">
    <source>
        <dbReference type="PROSITE" id="PS51383"/>
    </source>
</evidence>
<keyword evidence="10 17" id="KW-0520">NAD</keyword>
<dbReference type="InterPro" id="IPR000631">
    <property type="entry name" value="CARKD"/>
</dbReference>
<dbReference type="EC" id="5.1.99.6" evidence="19"/>
<evidence type="ECO:0000313" key="23">
    <source>
        <dbReference type="Proteomes" id="UP000186851"/>
    </source>
</evidence>
<feature type="binding site" evidence="18">
    <location>
        <position position="167"/>
    </location>
    <ligand>
        <name>K(+)</name>
        <dbReference type="ChEBI" id="CHEBI:29103"/>
    </ligand>
</feature>
<keyword evidence="11 18" id="KW-0413">Isomerase</keyword>
<reference evidence="22" key="2">
    <citation type="journal article" date="2022" name="Nat. Microbiol.">
        <title>A closed Candidatus Odinarchaeum chromosome exposes Asgard archaeal viruses.</title>
        <authorList>
            <person name="Tamarit D."/>
            <person name="Caceres E.F."/>
            <person name="Krupovic M."/>
            <person name="Nijland R."/>
            <person name="Eme L."/>
            <person name="Robinson N.P."/>
            <person name="Ettema T.J.G."/>
        </authorList>
    </citation>
    <scope>NUCLEOTIDE SEQUENCE</scope>
    <source>
        <strain evidence="22">LCB_4</strain>
    </source>
</reference>
<evidence type="ECO:0000256" key="16">
    <source>
        <dbReference type="ARBA" id="ARBA00049209"/>
    </source>
</evidence>
<protein>
    <recommendedName>
        <fullName evidence="19">Bifunctional NAD(P)H-hydrate repair enzyme</fullName>
    </recommendedName>
    <alternativeName>
        <fullName evidence="19">Nicotinamide nucleotide repair protein</fullName>
    </alternativeName>
    <domain>
        <recommendedName>
            <fullName evidence="19">ADP-dependent (S)-NAD(P)H-hydrate dehydratase</fullName>
            <ecNumber evidence="19">4.2.1.136</ecNumber>
        </recommendedName>
        <alternativeName>
            <fullName evidence="19">ADP-dependent NAD(P)HX dehydratase</fullName>
        </alternativeName>
    </domain>
    <domain>
        <recommendedName>
            <fullName evidence="19">NAD(P)H-hydrate epimerase</fullName>
            <ecNumber evidence="19">5.1.99.6</ecNumber>
        </recommendedName>
    </domain>
</protein>
<dbReference type="PANTHER" id="PTHR12592:SF0">
    <property type="entry name" value="ATP-DEPENDENT (S)-NAD(P)H-HYDRATE DEHYDRATASE"/>
    <property type="match status" value="1"/>
</dbReference>
<comment type="cofactor">
    <cofactor evidence="17">
        <name>Mg(2+)</name>
        <dbReference type="ChEBI" id="CHEBI:18420"/>
    </cofactor>
</comment>
<comment type="catalytic activity">
    <reaction evidence="2 18 19">
        <text>(6R)-NADPHX = (6S)-NADPHX</text>
        <dbReference type="Rhea" id="RHEA:32227"/>
        <dbReference type="ChEBI" id="CHEBI:64076"/>
        <dbReference type="ChEBI" id="CHEBI:64077"/>
        <dbReference type="EC" id="5.1.99.6"/>
    </reaction>
</comment>
<comment type="function">
    <text evidence="17">Catalyzes the dehydration of the S-form of NAD(P)HX at the expense of ADP, which is converted to AMP. Together with NAD(P)HX epimerase, which catalyzes the epimerization of the S- and R-forms, the enzyme allows the repair of both epimers of NAD(P)HX, a damaged form of NAD(P)H that is a result of enzymatic or heat-dependent hydration.</text>
</comment>
<gene>
    <name evidence="17" type="primary">nnrD</name>
    <name evidence="18" type="synonym">nnrE</name>
    <name evidence="22" type="ORF">OdinLCB4_005270</name>
</gene>
<feature type="binding site" evidence="18">
    <location>
        <position position="58"/>
    </location>
    <ligand>
        <name>K(+)</name>
        <dbReference type="ChEBI" id="CHEBI:29103"/>
    </ligand>
</feature>
<dbReference type="Gene3D" id="3.40.1190.20">
    <property type="match status" value="1"/>
</dbReference>
<dbReference type="HAMAP" id="MF_01965">
    <property type="entry name" value="NADHX_dehydratase"/>
    <property type="match status" value="1"/>
</dbReference>
<evidence type="ECO:0000256" key="4">
    <source>
        <dbReference type="ARBA" id="ARBA00009524"/>
    </source>
</evidence>
<dbReference type="CDD" id="cd01171">
    <property type="entry name" value="YXKO-related"/>
    <property type="match status" value="1"/>
</dbReference>
<comment type="catalytic activity">
    <reaction evidence="15 17 19">
        <text>(6S)-NADHX + ADP = AMP + phosphate + NADH + H(+)</text>
        <dbReference type="Rhea" id="RHEA:32223"/>
        <dbReference type="ChEBI" id="CHEBI:15378"/>
        <dbReference type="ChEBI" id="CHEBI:43474"/>
        <dbReference type="ChEBI" id="CHEBI:57945"/>
        <dbReference type="ChEBI" id="CHEBI:64074"/>
        <dbReference type="ChEBI" id="CHEBI:456215"/>
        <dbReference type="ChEBI" id="CHEBI:456216"/>
        <dbReference type="EC" id="4.2.1.136"/>
    </reaction>
</comment>
<comment type="catalytic activity">
    <reaction evidence="16 17 19">
        <text>(6S)-NADPHX + ADP = AMP + phosphate + NADPH + H(+)</text>
        <dbReference type="Rhea" id="RHEA:32235"/>
        <dbReference type="ChEBI" id="CHEBI:15378"/>
        <dbReference type="ChEBI" id="CHEBI:43474"/>
        <dbReference type="ChEBI" id="CHEBI:57783"/>
        <dbReference type="ChEBI" id="CHEBI:64076"/>
        <dbReference type="ChEBI" id="CHEBI:456215"/>
        <dbReference type="ChEBI" id="CHEBI:456216"/>
        <dbReference type="EC" id="4.2.1.136"/>
    </reaction>
</comment>